<comment type="caution">
    <text evidence="5">The sequence shown here is derived from an EMBL/GenBank/DDBJ whole genome shotgun (WGS) entry which is preliminary data.</text>
</comment>
<dbReference type="PRINTS" id="PR00038">
    <property type="entry name" value="HTHLUXR"/>
</dbReference>
<accession>A0ABU0SQV2</accession>
<dbReference type="SUPFAM" id="SSF48452">
    <property type="entry name" value="TPR-like"/>
    <property type="match status" value="1"/>
</dbReference>
<dbReference type="CDD" id="cd06170">
    <property type="entry name" value="LuxR_C_like"/>
    <property type="match status" value="1"/>
</dbReference>
<evidence type="ECO:0000256" key="3">
    <source>
        <dbReference type="SAM" id="MobiDB-lite"/>
    </source>
</evidence>
<feature type="region of interest" description="Disordered" evidence="3">
    <location>
        <begin position="1"/>
        <end position="22"/>
    </location>
</feature>
<dbReference type="Gene3D" id="3.40.50.300">
    <property type="entry name" value="P-loop containing nucleotide triphosphate hydrolases"/>
    <property type="match status" value="1"/>
</dbReference>
<evidence type="ECO:0000256" key="1">
    <source>
        <dbReference type="ARBA" id="ARBA00022741"/>
    </source>
</evidence>
<dbReference type="SMART" id="SM00421">
    <property type="entry name" value="HTH_LUXR"/>
    <property type="match status" value="1"/>
</dbReference>
<dbReference type="Gene3D" id="1.25.40.10">
    <property type="entry name" value="Tetratricopeptide repeat domain"/>
    <property type="match status" value="1"/>
</dbReference>
<dbReference type="PANTHER" id="PTHR16305:SF35">
    <property type="entry name" value="TRANSCRIPTIONAL ACTIVATOR DOMAIN"/>
    <property type="match status" value="1"/>
</dbReference>
<dbReference type="EMBL" id="JAUSZI010000002">
    <property type="protein sequence ID" value="MDQ1025937.1"/>
    <property type="molecule type" value="Genomic_DNA"/>
</dbReference>
<dbReference type="InterPro" id="IPR000792">
    <property type="entry name" value="Tscrpt_reg_LuxR_C"/>
</dbReference>
<dbReference type="InterPro" id="IPR027417">
    <property type="entry name" value="P-loop_NTPase"/>
</dbReference>
<evidence type="ECO:0000259" key="4">
    <source>
        <dbReference type="PROSITE" id="PS50043"/>
    </source>
</evidence>
<dbReference type="InterPro" id="IPR016032">
    <property type="entry name" value="Sig_transdc_resp-reg_C-effctor"/>
</dbReference>
<dbReference type="InterPro" id="IPR036388">
    <property type="entry name" value="WH-like_DNA-bd_sf"/>
</dbReference>
<dbReference type="PROSITE" id="PS50043">
    <property type="entry name" value="HTH_LUXR_2"/>
    <property type="match status" value="1"/>
</dbReference>
<organism evidence="5 6">
    <name type="scientific">Streptomyces umbrinus</name>
    <dbReference type="NCBI Taxonomy" id="67370"/>
    <lineage>
        <taxon>Bacteria</taxon>
        <taxon>Bacillati</taxon>
        <taxon>Actinomycetota</taxon>
        <taxon>Actinomycetes</taxon>
        <taxon>Kitasatosporales</taxon>
        <taxon>Streptomycetaceae</taxon>
        <taxon>Streptomyces</taxon>
        <taxon>Streptomyces phaeochromogenes group</taxon>
    </lineage>
</organism>
<dbReference type="Pfam" id="PF00196">
    <property type="entry name" value="GerE"/>
    <property type="match status" value="1"/>
</dbReference>
<evidence type="ECO:0000313" key="5">
    <source>
        <dbReference type="EMBL" id="MDQ1025937.1"/>
    </source>
</evidence>
<proteinExistence type="predicted"/>
<dbReference type="InterPro" id="IPR041664">
    <property type="entry name" value="AAA_16"/>
</dbReference>
<dbReference type="Gene3D" id="1.10.10.10">
    <property type="entry name" value="Winged helix-like DNA-binding domain superfamily/Winged helix DNA-binding domain"/>
    <property type="match status" value="1"/>
</dbReference>
<dbReference type="SUPFAM" id="SSF52540">
    <property type="entry name" value="P-loop containing nucleoside triphosphate hydrolases"/>
    <property type="match status" value="1"/>
</dbReference>
<evidence type="ECO:0000313" key="6">
    <source>
        <dbReference type="Proteomes" id="UP001230328"/>
    </source>
</evidence>
<dbReference type="InterPro" id="IPR011990">
    <property type="entry name" value="TPR-like_helical_dom_sf"/>
</dbReference>
<protein>
    <submittedName>
        <fullName evidence="5">ATP/maltotriose-dependent transcriptional regulator MalT</fullName>
    </submittedName>
</protein>
<dbReference type="PANTHER" id="PTHR16305">
    <property type="entry name" value="TESTICULAR SOLUBLE ADENYLYL CYCLASE"/>
    <property type="match status" value="1"/>
</dbReference>
<feature type="compositionally biased region" description="Gly residues" evidence="3">
    <location>
        <begin position="1"/>
        <end position="12"/>
    </location>
</feature>
<keyword evidence="1" id="KW-0547">Nucleotide-binding</keyword>
<dbReference type="Pfam" id="PF13191">
    <property type="entry name" value="AAA_16"/>
    <property type="match status" value="1"/>
</dbReference>
<keyword evidence="2" id="KW-0067">ATP-binding</keyword>
<name>A0ABU0SQV2_9ACTN</name>
<gene>
    <name evidence="5" type="ORF">QF035_003519</name>
</gene>
<sequence length="1228" mass="130510">MSAGAGEGGRTGVGRPHRDGTTVTALPAINTTSGTTGPSAAAGGPAVLSGADAVRGPAVVSAPEAVGKPEAVGRSAAVGRSEAVDEREVVGRLEGAGRFGVVGEPEVAGRLVAVGRSEAVGGNAAVRAEAAGTSEVVGGPAVMGRLEAAGEPEVAGRLVAVGRSEAVGGTAAGGRSQVLGGLAGGRRSEVPDRSEGVGRPAITSAVVSEPCAMLGVVETRSVSPVFVGRADELGVLNDALARAATGEPQALLLGGEAGVGKTRLIEEFATAACREGAVVALGGCVEIGADGLPFAPFSTALRALRRHLPDELAAAAAGQEEELARLLPELGDTSRGRHDEDGMARLFELTVRLLERVAADRPAVVLLEDLHWADASTRHLLAYLFRTLRSGRLLVVATYRADDIHRRHPLRPLLAELDRLRTVRRIELGRFSRAEVGRQIAGIIATEPDPTRVDEIFTRSDGNAFFVEELAVAANDGCRTGLTDSLRDLLLVRVESLPEGSQRVARIVAEGGSTVEYRLLAAVARLSEDDLIEALRAAVGANILLATPDGDGYRFRHSLVREAVGDDLLPGERSRLNRRYAEALEADPTLVPADERAARLASHWYHAHDAAKALPAVLDASVAARRRHAYSEQLRLLERAMELWDTAPDSVRAELRPVDYTEVYPPCGCDPATTPLRYLDLMAEAAVAGRFCGERERALKITKRALHLLEEEDDPLRAAWFWIQRSRLIEAVARGDGWKELATAQELVRGLPPSEVHADVLAHVANWSMMHRPGPEALQAAERAVEYARMVGARDIELNARLTLGGLLVESGDIEAGLAEVHEVKERAGKVGAAYVVGRAHVNLPSHLEGIGRSQDAVRILEEGVELARRLGLLDTEAWVWGNLAESLFSLGRWDEAGAAGFNSDRVGQSAKPRGFRTTLHAHLARARGDLPEAGRQLAAAREHFGTHDTVPQHALPLTTLAIGIAAAEGRLLDARAELDEALSTGFPPGTQRYAWPLLLAAATAEADARGLPVAEQGRADVLESLRKAAKSLATNVPVWQAHEHWVRAELLRAEGRDTPDEWSEAVTAFEPLERPYELARVRHRLAESLLASGGGEEERGRATELLRLARAVADHLGARPLADAVALLAQRARLTLARASERSAPAPADPVEALGLTSRERDVLRLVAAGRSNRQIAEELFISPKTASVHVSNILGKLNVSGRGEAAALAHRMRLFPPHQAGARTAG</sequence>
<reference evidence="5 6" key="1">
    <citation type="submission" date="2023-07" db="EMBL/GenBank/DDBJ databases">
        <title>Comparative genomics of wheat-associated soil bacteria to identify genetic determinants of phenazine resistance.</title>
        <authorList>
            <person name="Mouncey N."/>
        </authorList>
    </citation>
    <scope>NUCLEOTIDE SEQUENCE [LARGE SCALE GENOMIC DNA]</scope>
    <source>
        <strain evidence="5 6">V2I4</strain>
    </source>
</reference>
<dbReference type="Proteomes" id="UP001230328">
    <property type="component" value="Unassembled WGS sequence"/>
</dbReference>
<feature type="domain" description="HTH luxR-type" evidence="4">
    <location>
        <begin position="1150"/>
        <end position="1215"/>
    </location>
</feature>
<dbReference type="SUPFAM" id="SSF46894">
    <property type="entry name" value="C-terminal effector domain of the bipartite response regulators"/>
    <property type="match status" value="1"/>
</dbReference>
<evidence type="ECO:0000256" key="2">
    <source>
        <dbReference type="ARBA" id="ARBA00022840"/>
    </source>
</evidence>
<keyword evidence="6" id="KW-1185">Reference proteome</keyword>